<dbReference type="RefSeq" id="WP_075035945.1">
    <property type="nucleotide sequence ID" value="NZ_FOSB01000003.1"/>
</dbReference>
<comment type="pathway">
    <text evidence="8">Carotenoid biosynthesis; staphyloxanthin biosynthesis; staphyloxanthin from farnesyl diphosphate: step 4/5.</text>
</comment>
<evidence type="ECO:0000256" key="3">
    <source>
        <dbReference type="ARBA" id="ARBA00022676"/>
    </source>
</evidence>
<dbReference type="PANTHER" id="PTHR43646:SF2">
    <property type="entry name" value="GLYCOSYLTRANSFERASE 2-LIKE DOMAIN-CONTAINING PROTEIN"/>
    <property type="match status" value="1"/>
</dbReference>
<feature type="domain" description="Glycosyltransferase 2-like" evidence="12">
    <location>
        <begin position="42"/>
        <end position="188"/>
    </location>
</feature>
<feature type="transmembrane region" description="Helical" evidence="11">
    <location>
        <begin position="296"/>
        <end position="313"/>
    </location>
</feature>
<dbReference type="GO" id="GO:0005886">
    <property type="term" value="C:plasma membrane"/>
    <property type="evidence" value="ECO:0007669"/>
    <property type="project" value="UniProtKB-SubCell"/>
</dbReference>
<keyword evidence="11" id="KW-1133">Transmembrane helix</keyword>
<comment type="similarity">
    <text evidence="9">Belongs to the glycosyltransferase 2 family. CrtQ subfamily.</text>
</comment>
<keyword evidence="4 13" id="KW-0808">Transferase</keyword>
<dbReference type="InterPro" id="IPR001173">
    <property type="entry name" value="Glyco_trans_2-like"/>
</dbReference>
<evidence type="ECO:0000256" key="6">
    <source>
        <dbReference type="ARBA" id="ARBA00023136"/>
    </source>
</evidence>
<dbReference type="Gene3D" id="3.90.550.10">
    <property type="entry name" value="Spore Coat Polysaccharide Biosynthesis Protein SpsA, Chain A"/>
    <property type="match status" value="1"/>
</dbReference>
<dbReference type="PANTHER" id="PTHR43646">
    <property type="entry name" value="GLYCOSYLTRANSFERASE"/>
    <property type="match status" value="1"/>
</dbReference>
<dbReference type="InterPro" id="IPR029044">
    <property type="entry name" value="Nucleotide-diphossugar_trans"/>
</dbReference>
<comment type="subcellular location">
    <subcellularLocation>
        <location evidence="1">Cell membrane</location>
    </subcellularLocation>
</comment>
<dbReference type="AlphaFoldDB" id="A0A1I3TG71"/>
<comment type="function">
    <text evidence="7">Catalyzes the glycosylation of 4,4'-diaponeurosporenoate, i.e. the esterification of glucose at the C1'' position with the carboxyl group of 4,4'-diaponeurosporenic acid, to form glycosyl-4,4'-diaponeurosporenoate. This is a step in the biosynthesis of staphyloxanthin, an orange pigment present in most staphylococci strains.</text>
</comment>
<dbReference type="Pfam" id="PF00535">
    <property type="entry name" value="Glycos_transf_2"/>
    <property type="match status" value="1"/>
</dbReference>
<evidence type="ECO:0000256" key="9">
    <source>
        <dbReference type="ARBA" id="ARBA00038120"/>
    </source>
</evidence>
<evidence type="ECO:0000256" key="10">
    <source>
        <dbReference type="ARBA" id="ARBA00040345"/>
    </source>
</evidence>
<dbReference type="CDD" id="cd00761">
    <property type="entry name" value="Glyco_tranf_GTA_type"/>
    <property type="match status" value="1"/>
</dbReference>
<proteinExistence type="inferred from homology"/>
<protein>
    <recommendedName>
        <fullName evidence="10">4,4'-diaponeurosporenoate glycosyltransferase</fullName>
    </recommendedName>
</protein>
<keyword evidence="11" id="KW-0812">Transmembrane</keyword>
<evidence type="ECO:0000256" key="5">
    <source>
        <dbReference type="ARBA" id="ARBA00022746"/>
    </source>
</evidence>
<keyword evidence="6 11" id="KW-0472">Membrane</keyword>
<feature type="transmembrane region" description="Helical" evidence="11">
    <location>
        <begin position="12"/>
        <end position="30"/>
    </location>
</feature>
<dbReference type="OrthoDB" id="9806525at2"/>
<dbReference type="EMBL" id="FOSB01000003">
    <property type="protein sequence ID" value="SFJ69449.1"/>
    <property type="molecule type" value="Genomic_DNA"/>
</dbReference>
<evidence type="ECO:0000259" key="12">
    <source>
        <dbReference type="Pfam" id="PF00535"/>
    </source>
</evidence>
<dbReference type="GO" id="GO:0016757">
    <property type="term" value="F:glycosyltransferase activity"/>
    <property type="evidence" value="ECO:0007669"/>
    <property type="project" value="UniProtKB-KW"/>
</dbReference>
<evidence type="ECO:0000256" key="11">
    <source>
        <dbReference type="SAM" id="Phobius"/>
    </source>
</evidence>
<feature type="transmembrane region" description="Helical" evidence="11">
    <location>
        <begin position="269"/>
        <end position="289"/>
    </location>
</feature>
<keyword evidence="2" id="KW-1003">Cell membrane</keyword>
<gene>
    <name evidence="13" type="ORF">SAMN04487936_103359</name>
</gene>
<evidence type="ECO:0000256" key="7">
    <source>
        <dbReference type="ARBA" id="ARBA00037281"/>
    </source>
</evidence>
<evidence type="ECO:0000313" key="13">
    <source>
        <dbReference type="EMBL" id="SFJ69449.1"/>
    </source>
</evidence>
<keyword evidence="3" id="KW-0328">Glycosyltransferase</keyword>
<reference evidence="14" key="1">
    <citation type="submission" date="2016-10" db="EMBL/GenBank/DDBJ databases">
        <authorList>
            <person name="Varghese N."/>
            <person name="Submissions S."/>
        </authorList>
    </citation>
    <scope>NUCLEOTIDE SEQUENCE [LARGE SCALE GENOMIC DNA]</scope>
    <source>
        <strain evidence="14">CGMCC 1.3704</strain>
    </source>
</reference>
<name>A0A1I3TG71_HALDA</name>
<dbReference type="SUPFAM" id="SSF53448">
    <property type="entry name" value="Nucleotide-diphospho-sugar transferases"/>
    <property type="match status" value="1"/>
</dbReference>
<organism evidence="13 14">
    <name type="scientific">Halobacillus dabanensis</name>
    <dbReference type="NCBI Taxonomy" id="240302"/>
    <lineage>
        <taxon>Bacteria</taxon>
        <taxon>Bacillati</taxon>
        <taxon>Bacillota</taxon>
        <taxon>Bacilli</taxon>
        <taxon>Bacillales</taxon>
        <taxon>Bacillaceae</taxon>
        <taxon>Halobacillus</taxon>
    </lineage>
</organism>
<feature type="transmembrane region" description="Helical" evidence="11">
    <location>
        <begin position="167"/>
        <end position="185"/>
    </location>
</feature>
<evidence type="ECO:0000256" key="8">
    <source>
        <dbReference type="ARBA" id="ARBA00037904"/>
    </source>
</evidence>
<evidence type="ECO:0000313" key="14">
    <source>
        <dbReference type="Proteomes" id="UP000183557"/>
    </source>
</evidence>
<accession>A0A1I3TG71</accession>
<evidence type="ECO:0000256" key="2">
    <source>
        <dbReference type="ARBA" id="ARBA00022475"/>
    </source>
</evidence>
<feature type="transmembrane region" description="Helical" evidence="11">
    <location>
        <begin position="325"/>
        <end position="348"/>
    </location>
</feature>
<evidence type="ECO:0000256" key="1">
    <source>
        <dbReference type="ARBA" id="ARBA00004236"/>
    </source>
</evidence>
<keyword evidence="5" id="KW-0125">Carotenoid biosynthesis</keyword>
<dbReference type="GO" id="GO:0016117">
    <property type="term" value="P:carotenoid biosynthetic process"/>
    <property type="evidence" value="ECO:0007669"/>
    <property type="project" value="UniProtKB-KW"/>
</dbReference>
<sequence>MEVRWEVNGLWITIAAMTLTLVLFWHKISFPFEQCKNTKMYTIIIPARNEAENLNRLLPSLLSSPSPNREVIVVDDDSEDGTKRVAESYGVKVVQNPPLPKDWMGKSWACYNGAKVANGQTLMFLDADTWFVEDGAERLMQVFEQKGSAAVMTIHPYHEMRSFREKLSAVFHLVVIASSGITAVFKSEKGGFGPCLIIDQKTYWELDGHRSIRSDIVEHLAFVRRAAVKGFPTYAYSGREVLKMRMYEANVKNVIKGWGKSFATGATTASPWFSLANIFWITAVVSFLINLPDLGWWGLIGYLFLVVWLYRILIDIGCFRWYDAVIFPVHFVFFVGVFSYSLVTSFFLKQTTWKGRTIANKKRRSS</sequence>
<dbReference type="Proteomes" id="UP000183557">
    <property type="component" value="Unassembled WGS sequence"/>
</dbReference>
<evidence type="ECO:0000256" key="4">
    <source>
        <dbReference type="ARBA" id="ARBA00022679"/>
    </source>
</evidence>
<keyword evidence="14" id="KW-1185">Reference proteome</keyword>